<evidence type="ECO:0000313" key="3">
    <source>
        <dbReference type="EMBL" id="MDO6577791.1"/>
    </source>
</evidence>
<sequence>MTQIISSSEVTGNTTYKSQSTRFHALDALRVIAFGVLILYHIGMYYVLEWGWHIKSEQPQAWLQDVMILTNQWRMSLLFLISSMVLTALLTRIEPQPLLFLKRSGVLIAQRTQRLLIPLLFGMFVIVAPQVYIEWTVNGIIDTSFTQFYIEYINPNTQWLAERHSDIGLLTWNHLWFLPYLWVYSILLILLFPVMAQLRKLQIGMITFAFASSTAMVAIWLMLRNTYPTTHDLLNDWYSHAKYFLVMIVGAVIILQPKLWEALERTRYVSMLVALCMYSLIIADRHDMLGPVGDWMTEFWWFRVMVGYIVVLNHWAWLAAILGFGKRYLSKPMAWVNYLNSGVLPYYMMHQTLIVVAAYALHSIGFPVGTQFVLILLFTLLGCALTYELAKRNVVTRVLFGLKVKRKGASRENDTTSPASASLIFTKPATKTSL</sequence>
<dbReference type="GO" id="GO:0016747">
    <property type="term" value="F:acyltransferase activity, transferring groups other than amino-acyl groups"/>
    <property type="evidence" value="ECO:0007669"/>
    <property type="project" value="InterPro"/>
</dbReference>
<evidence type="ECO:0000313" key="4">
    <source>
        <dbReference type="Proteomes" id="UP001170717"/>
    </source>
</evidence>
<dbReference type="Proteomes" id="UP001170717">
    <property type="component" value="Unassembled WGS sequence"/>
</dbReference>
<feature type="transmembrane region" description="Helical" evidence="1">
    <location>
        <begin position="368"/>
        <end position="387"/>
    </location>
</feature>
<keyword evidence="1" id="KW-0472">Membrane</keyword>
<organism evidence="3 4">
    <name type="scientific">Alteromonas stellipolaris</name>
    <dbReference type="NCBI Taxonomy" id="233316"/>
    <lineage>
        <taxon>Bacteria</taxon>
        <taxon>Pseudomonadati</taxon>
        <taxon>Pseudomonadota</taxon>
        <taxon>Gammaproteobacteria</taxon>
        <taxon>Alteromonadales</taxon>
        <taxon>Alteromonadaceae</taxon>
        <taxon>Alteromonas/Salinimonas group</taxon>
        <taxon>Alteromonas</taxon>
    </lineage>
</organism>
<protein>
    <submittedName>
        <fullName evidence="3">Acyltransferase</fullName>
        <ecNumber evidence="3">2.3.1.-</ecNumber>
    </submittedName>
</protein>
<feature type="transmembrane region" description="Helical" evidence="1">
    <location>
        <begin position="175"/>
        <end position="196"/>
    </location>
</feature>
<name>A0AAW7Z007_9ALTE</name>
<dbReference type="InterPro" id="IPR050623">
    <property type="entry name" value="Glucan_succinyl_AcylTrfase"/>
</dbReference>
<feature type="transmembrane region" description="Helical" evidence="1">
    <location>
        <begin position="299"/>
        <end position="322"/>
    </location>
</feature>
<accession>A0AAW7Z007</accession>
<gene>
    <name evidence="3" type="ORF">Q4527_10335</name>
</gene>
<dbReference type="AlphaFoldDB" id="A0AAW7Z007"/>
<feature type="transmembrane region" description="Helical" evidence="1">
    <location>
        <begin position="343"/>
        <end position="362"/>
    </location>
</feature>
<proteinExistence type="predicted"/>
<feature type="transmembrane region" description="Helical" evidence="1">
    <location>
        <begin position="267"/>
        <end position="283"/>
    </location>
</feature>
<keyword evidence="3" id="KW-0808">Transferase</keyword>
<evidence type="ECO:0000256" key="1">
    <source>
        <dbReference type="SAM" id="Phobius"/>
    </source>
</evidence>
<comment type="caution">
    <text evidence="3">The sequence shown here is derived from an EMBL/GenBank/DDBJ whole genome shotgun (WGS) entry which is preliminary data.</text>
</comment>
<feature type="transmembrane region" description="Helical" evidence="1">
    <location>
        <begin position="243"/>
        <end position="260"/>
    </location>
</feature>
<feature type="domain" description="Acyltransferase 3" evidence="2">
    <location>
        <begin position="24"/>
        <end position="387"/>
    </location>
</feature>
<dbReference type="EMBL" id="JAUOQI010000006">
    <property type="protein sequence ID" value="MDO6577791.1"/>
    <property type="molecule type" value="Genomic_DNA"/>
</dbReference>
<keyword evidence="1" id="KW-1133">Transmembrane helix</keyword>
<dbReference type="InterPro" id="IPR002656">
    <property type="entry name" value="Acyl_transf_3_dom"/>
</dbReference>
<dbReference type="PANTHER" id="PTHR36927">
    <property type="entry name" value="BLR4337 PROTEIN"/>
    <property type="match status" value="1"/>
</dbReference>
<feature type="transmembrane region" description="Helical" evidence="1">
    <location>
        <begin position="28"/>
        <end position="48"/>
    </location>
</feature>
<dbReference type="PANTHER" id="PTHR36927:SF3">
    <property type="entry name" value="GLUCANS BIOSYNTHESIS PROTEIN C"/>
    <property type="match status" value="1"/>
</dbReference>
<keyword evidence="1" id="KW-0812">Transmembrane</keyword>
<feature type="transmembrane region" description="Helical" evidence="1">
    <location>
        <begin position="73"/>
        <end position="93"/>
    </location>
</feature>
<dbReference type="RefSeq" id="WP_303538457.1">
    <property type="nucleotide sequence ID" value="NZ_JAUOQI010000006.1"/>
</dbReference>
<feature type="transmembrane region" description="Helical" evidence="1">
    <location>
        <begin position="203"/>
        <end position="223"/>
    </location>
</feature>
<reference evidence="3" key="1">
    <citation type="submission" date="2023-07" db="EMBL/GenBank/DDBJ databases">
        <title>Genome content predicts the carbon catabolic preferences of heterotrophic bacteria.</title>
        <authorList>
            <person name="Gralka M."/>
        </authorList>
    </citation>
    <scope>NUCLEOTIDE SEQUENCE</scope>
    <source>
        <strain evidence="3">F2M12</strain>
    </source>
</reference>
<feature type="transmembrane region" description="Helical" evidence="1">
    <location>
        <begin position="114"/>
        <end position="133"/>
    </location>
</feature>
<dbReference type="EC" id="2.3.1.-" evidence="3"/>
<dbReference type="Pfam" id="PF01757">
    <property type="entry name" value="Acyl_transf_3"/>
    <property type="match status" value="1"/>
</dbReference>
<keyword evidence="3" id="KW-0012">Acyltransferase</keyword>
<evidence type="ECO:0000259" key="2">
    <source>
        <dbReference type="Pfam" id="PF01757"/>
    </source>
</evidence>